<dbReference type="Proteomes" id="UP000682733">
    <property type="component" value="Unassembled WGS sequence"/>
</dbReference>
<feature type="coiled-coil region" evidence="5">
    <location>
        <begin position="686"/>
        <end position="731"/>
    </location>
</feature>
<feature type="compositionally biased region" description="Basic and acidic residues" evidence="6">
    <location>
        <begin position="562"/>
        <end position="572"/>
    </location>
</feature>
<feature type="compositionally biased region" description="Polar residues" evidence="6">
    <location>
        <begin position="403"/>
        <end position="418"/>
    </location>
</feature>
<dbReference type="GO" id="GO:0008270">
    <property type="term" value="F:zinc ion binding"/>
    <property type="evidence" value="ECO:0007669"/>
    <property type="project" value="UniProtKB-KW"/>
</dbReference>
<comment type="caution">
    <text evidence="8">The sequence shown here is derived from an EMBL/GenBank/DDBJ whole genome shotgun (WGS) entry which is preliminary data.</text>
</comment>
<feature type="compositionally biased region" description="Low complexity" evidence="6">
    <location>
        <begin position="144"/>
        <end position="160"/>
    </location>
</feature>
<feature type="compositionally biased region" description="Polar residues" evidence="6">
    <location>
        <begin position="161"/>
        <end position="170"/>
    </location>
</feature>
<name>A0A8S2RE29_9BILA</name>
<dbReference type="InterPro" id="IPR011042">
    <property type="entry name" value="6-blade_b-propeller_TolB-like"/>
</dbReference>
<reference evidence="8" key="1">
    <citation type="submission" date="2021-02" db="EMBL/GenBank/DDBJ databases">
        <authorList>
            <person name="Nowell W R."/>
        </authorList>
    </citation>
    <scope>NUCLEOTIDE SEQUENCE</scope>
</reference>
<evidence type="ECO:0000256" key="1">
    <source>
        <dbReference type="ARBA" id="ARBA00022723"/>
    </source>
</evidence>
<dbReference type="Gene3D" id="3.30.40.10">
    <property type="entry name" value="Zinc/RING finger domain, C3HC4 (zinc finger)"/>
    <property type="match status" value="1"/>
</dbReference>
<dbReference type="PANTHER" id="PTHR25462:SF296">
    <property type="entry name" value="MEIOTIC P26, ISOFORM F"/>
    <property type="match status" value="1"/>
</dbReference>
<gene>
    <name evidence="8" type="ORF">TMI583_LOCUS31471</name>
</gene>
<dbReference type="Pfam" id="PF13445">
    <property type="entry name" value="zf-RING_UBOX"/>
    <property type="match status" value="1"/>
</dbReference>
<dbReference type="AlphaFoldDB" id="A0A8S2RE29"/>
<dbReference type="EMBL" id="CAJOBA010044075">
    <property type="protein sequence ID" value="CAF4158876.1"/>
    <property type="molecule type" value="Genomic_DNA"/>
</dbReference>
<dbReference type="PANTHER" id="PTHR25462">
    <property type="entry name" value="BONUS, ISOFORM C-RELATED"/>
    <property type="match status" value="1"/>
</dbReference>
<evidence type="ECO:0000313" key="8">
    <source>
        <dbReference type="EMBL" id="CAF4158876.1"/>
    </source>
</evidence>
<feature type="compositionally biased region" description="Polar residues" evidence="6">
    <location>
        <begin position="343"/>
        <end position="354"/>
    </location>
</feature>
<evidence type="ECO:0000256" key="2">
    <source>
        <dbReference type="ARBA" id="ARBA00022771"/>
    </source>
</evidence>
<sequence length="1246" mass="140813">MSRVSTQPQHSLNRNGVPLQPKLASFVTSVTNAHKAFKLKSGAQKPLAKVVIQNCAICNKPYTDPRVLPCSHTFCLDCIENKLIKNNSLTCEKCFDVQSPFDEQRAQDLPKNMILDPTQSKNQLLSQKSFGATYGSKSSIGKLNQSNSTTSSIATNTQQQKTFASTQQPTEIQFLETSVHDRTSEATSRTSSTNDNGFSRIQDLQTLLRSDGGITNLVTIFSDAKNQSENPGLSASSQKYDELTRIFREATAVNRTDDHYEEITWDSLVNGNPHASPLPENSQSHKTTSETNKYSTIASIVKPFDDDEYENRYRTLEKKSSIITNDAQNSQEIITPIQRSRETSSTSSPIQQRKSYLDQTDIEHQNKNYSPRHSNSGTEPIQGHQLFNSQISHDSTAIAKSRIGQTQDDTNAASFSNYNKRESINSQRNISDKRSNSRNDNTRDNDDNYSTPTGTDRPPSRQGSVQQQLHQDHGYSAAHDNNTRYRPSANRVSVASSSTHGNDQQQDRPSSVVSSGRQSSTSKRDSIRSESKFQPLPSHVKEAKVGSNKRSSSASSSTKSYRSADNKDRFNPDSEFSPLKQPNDLESGSTTPTGQRTPRQDDDDDQNYYARIDDQRRISNISDRSQQRRFRTNSGGNSESHYLAPELSTYTPTNFNRSSSSYKNSFNNNNNLSRSSPMVSSNSLIVSNVTSKVENLLHDQKHLEQEIEDTLKRLTYDYEDIKTQIEKKESAIHAEVKHISKQLDKGITEHYYRKQKIYSSLADQTQSVGNELKRLKQTDQYSIQQLITGNKLWDNLEQLEQNIQQIRSAVENEKGPQAALKFEEGKRALTADTIGQITYNDNQQQWSRRQISSYDDTYDRNYRIQQLFHQSIQPQALNNTTALTPNKSIKIDHLSNLEPEAIAIVNHSNKILLGICNELFILNDYGEVLKKILLTPSIRGIAISKKQSTSNIAYISNDETVSMIDIENGKLIDCVKETNSHGQSGTFLPLGIDTDDIHGHVYVCDYLNSCIIKFDDKLEFLTQWRVFNQSDNYDEARPKLISVYGTKLYMIVEHCKPSYDHDIAYTFSLQICDSHNGQIIKIIDDQLLLTQRLRWPCSVQAINDEKCYILDTMTSGKYFNGQWQKHWSRVLEIQSQGQPVTELFQLDSEVATMAMSKQTMIIATNDEILYVDLKFILNTNNRDKGLNSISSVKPRTTSSSSTITKASRTSKIIPIDDDSSRYMNITTITNDYNNGGGQYDHDYRNS</sequence>
<dbReference type="PROSITE" id="PS50089">
    <property type="entry name" value="ZF_RING_2"/>
    <property type="match status" value="1"/>
</dbReference>
<accession>A0A8S2RE29</accession>
<feature type="domain" description="RING-type" evidence="7">
    <location>
        <begin position="55"/>
        <end position="94"/>
    </location>
</feature>
<dbReference type="SUPFAM" id="SSF57850">
    <property type="entry name" value="RING/U-box"/>
    <property type="match status" value="1"/>
</dbReference>
<feature type="region of interest" description="Disordered" evidence="6">
    <location>
        <begin position="330"/>
        <end position="354"/>
    </location>
</feature>
<keyword evidence="3" id="KW-0862">Zinc</keyword>
<feature type="region of interest" description="Disordered" evidence="6">
    <location>
        <begin position="402"/>
        <end position="677"/>
    </location>
</feature>
<feature type="compositionally biased region" description="Basic and acidic residues" evidence="6">
    <location>
        <begin position="522"/>
        <end position="531"/>
    </location>
</feature>
<feature type="compositionally biased region" description="Polar residues" evidence="6">
    <location>
        <begin position="584"/>
        <end position="597"/>
    </location>
</feature>
<dbReference type="Gene3D" id="2.120.10.30">
    <property type="entry name" value="TolB, C-terminal domain"/>
    <property type="match status" value="1"/>
</dbReference>
<keyword evidence="1" id="KW-0479">Metal-binding</keyword>
<evidence type="ECO:0000256" key="4">
    <source>
        <dbReference type="PROSITE-ProRule" id="PRU00175"/>
    </source>
</evidence>
<feature type="region of interest" description="Disordered" evidence="6">
    <location>
        <begin position="271"/>
        <end position="292"/>
    </location>
</feature>
<dbReference type="InterPro" id="IPR047153">
    <property type="entry name" value="TRIM45/56/19-like"/>
</dbReference>
<protein>
    <recommendedName>
        <fullName evidence="7">RING-type domain-containing protein</fullName>
    </recommendedName>
</protein>
<feature type="compositionally biased region" description="Polar residues" evidence="6">
    <location>
        <begin position="490"/>
        <end position="509"/>
    </location>
</feature>
<dbReference type="InterPro" id="IPR027370">
    <property type="entry name" value="Znf-RING_euk"/>
</dbReference>
<dbReference type="PROSITE" id="PS00518">
    <property type="entry name" value="ZF_RING_1"/>
    <property type="match status" value="1"/>
</dbReference>
<feature type="compositionally biased region" description="Polar residues" evidence="6">
    <location>
        <begin position="133"/>
        <end position="143"/>
    </location>
</feature>
<evidence type="ECO:0000256" key="5">
    <source>
        <dbReference type="SAM" id="Coils"/>
    </source>
</evidence>
<evidence type="ECO:0000259" key="7">
    <source>
        <dbReference type="PROSITE" id="PS50089"/>
    </source>
</evidence>
<dbReference type="InterPro" id="IPR013083">
    <property type="entry name" value="Znf_RING/FYVE/PHD"/>
</dbReference>
<feature type="compositionally biased region" description="Low complexity" evidence="6">
    <location>
        <begin position="510"/>
        <end position="521"/>
    </location>
</feature>
<feature type="compositionally biased region" description="Low complexity" evidence="6">
    <location>
        <begin position="548"/>
        <end position="561"/>
    </location>
</feature>
<feature type="region of interest" description="Disordered" evidence="6">
    <location>
        <begin position="133"/>
        <end position="170"/>
    </location>
</feature>
<keyword evidence="5" id="KW-0175">Coiled coil</keyword>
<evidence type="ECO:0000313" key="9">
    <source>
        <dbReference type="Proteomes" id="UP000682733"/>
    </source>
</evidence>
<organism evidence="8 9">
    <name type="scientific">Didymodactylos carnosus</name>
    <dbReference type="NCBI Taxonomy" id="1234261"/>
    <lineage>
        <taxon>Eukaryota</taxon>
        <taxon>Metazoa</taxon>
        <taxon>Spiralia</taxon>
        <taxon>Gnathifera</taxon>
        <taxon>Rotifera</taxon>
        <taxon>Eurotatoria</taxon>
        <taxon>Bdelloidea</taxon>
        <taxon>Philodinida</taxon>
        <taxon>Philodinidae</taxon>
        <taxon>Didymodactylos</taxon>
    </lineage>
</organism>
<feature type="compositionally biased region" description="Low complexity" evidence="6">
    <location>
        <begin position="654"/>
        <end position="676"/>
    </location>
</feature>
<dbReference type="SMART" id="SM00184">
    <property type="entry name" value="RING"/>
    <property type="match status" value="1"/>
</dbReference>
<dbReference type="InterPro" id="IPR001841">
    <property type="entry name" value="Znf_RING"/>
</dbReference>
<feature type="compositionally biased region" description="Basic and acidic residues" evidence="6">
    <location>
        <begin position="430"/>
        <end position="446"/>
    </location>
</feature>
<dbReference type="InterPro" id="IPR017907">
    <property type="entry name" value="Znf_RING_CS"/>
</dbReference>
<dbReference type="SUPFAM" id="SSF101898">
    <property type="entry name" value="NHL repeat"/>
    <property type="match status" value="1"/>
</dbReference>
<keyword evidence="2 4" id="KW-0863">Zinc-finger</keyword>
<proteinExistence type="predicted"/>
<dbReference type="GO" id="GO:0061630">
    <property type="term" value="F:ubiquitin protein ligase activity"/>
    <property type="evidence" value="ECO:0007669"/>
    <property type="project" value="TreeGrafter"/>
</dbReference>
<feature type="compositionally biased region" description="Polar residues" evidence="6">
    <location>
        <begin position="279"/>
        <end position="292"/>
    </location>
</feature>
<evidence type="ECO:0000256" key="3">
    <source>
        <dbReference type="ARBA" id="ARBA00022833"/>
    </source>
</evidence>
<evidence type="ECO:0000256" key="6">
    <source>
        <dbReference type="SAM" id="MobiDB-lite"/>
    </source>
</evidence>